<dbReference type="EMBL" id="JBEXIP010000032">
    <property type="protein sequence ID" value="MET8437046.1"/>
    <property type="molecule type" value="Genomic_DNA"/>
</dbReference>
<feature type="domain" description="Amidase" evidence="2">
    <location>
        <begin position="39"/>
        <end position="465"/>
    </location>
</feature>
<dbReference type="InterPro" id="IPR000120">
    <property type="entry name" value="Amidase"/>
</dbReference>
<dbReference type="NCBIfam" id="NF004815">
    <property type="entry name" value="PRK06169.1"/>
    <property type="match status" value="1"/>
</dbReference>
<dbReference type="RefSeq" id="WP_356500546.1">
    <property type="nucleotide sequence ID" value="NZ_JBEXEF010000156.1"/>
</dbReference>
<dbReference type="Pfam" id="PF01425">
    <property type="entry name" value="Amidase"/>
    <property type="match status" value="1"/>
</dbReference>
<reference evidence="3 4" key="1">
    <citation type="submission" date="2024-06" db="EMBL/GenBank/DDBJ databases">
        <title>The Natural Products Discovery Center: Release of the First 8490 Sequenced Strains for Exploring Actinobacteria Biosynthetic Diversity.</title>
        <authorList>
            <person name="Kalkreuter E."/>
            <person name="Kautsar S.A."/>
            <person name="Yang D."/>
            <person name="Bader C.D."/>
            <person name="Teijaro C.N."/>
            <person name="Fluegel L."/>
            <person name="Davis C.M."/>
            <person name="Simpson J.R."/>
            <person name="Lauterbach L."/>
            <person name="Steele A.D."/>
            <person name="Gui C."/>
            <person name="Meng S."/>
            <person name="Li G."/>
            <person name="Viehrig K."/>
            <person name="Ye F."/>
            <person name="Su P."/>
            <person name="Kiefer A.F."/>
            <person name="Nichols A."/>
            <person name="Cepeda A.J."/>
            <person name="Yan W."/>
            <person name="Fan B."/>
            <person name="Jiang Y."/>
            <person name="Adhikari A."/>
            <person name="Zheng C.-J."/>
            <person name="Schuster L."/>
            <person name="Cowan T.M."/>
            <person name="Smanski M.J."/>
            <person name="Chevrette M.G."/>
            <person name="De Carvalho L.P.S."/>
            <person name="Shen B."/>
        </authorList>
    </citation>
    <scope>NUCLEOTIDE SEQUENCE [LARGE SCALE GENOMIC DNA]</scope>
    <source>
        <strain evidence="3 4">NPDC005137</strain>
    </source>
</reference>
<evidence type="ECO:0000259" key="2">
    <source>
        <dbReference type="Pfam" id="PF01425"/>
    </source>
</evidence>
<gene>
    <name evidence="3" type="ORF">ABZV61_30640</name>
</gene>
<dbReference type="PROSITE" id="PS00571">
    <property type="entry name" value="AMIDASES"/>
    <property type="match status" value="1"/>
</dbReference>
<comment type="similarity">
    <text evidence="1">Belongs to the amidase family.</text>
</comment>
<dbReference type="PIRSF" id="PIRSF001221">
    <property type="entry name" value="Amidase_fungi"/>
    <property type="match status" value="1"/>
</dbReference>
<dbReference type="GO" id="GO:0004040">
    <property type="term" value="F:amidase activity"/>
    <property type="evidence" value="ECO:0007669"/>
    <property type="project" value="UniProtKB-EC"/>
</dbReference>
<organism evidence="3 4">
    <name type="scientific">Streptomyces sp. 900116325</name>
    <dbReference type="NCBI Taxonomy" id="3154295"/>
    <lineage>
        <taxon>Bacteria</taxon>
        <taxon>Bacillati</taxon>
        <taxon>Actinomycetota</taxon>
        <taxon>Actinomycetes</taxon>
        <taxon>Kitasatosporales</taxon>
        <taxon>Streptomycetaceae</taxon>
        <taxon>Streptomyces</taxon>
    </lineage>
</organism>
<accession>A0ABV2UGS1</accession>
<comment type="caution">
    <text evidence="3">The sequence shown here is derived from an EMBL/GenBank/DDBJ whole genome shotgun (WGS) entry which is preliminary data.</text>
</comment>
<keyword evidence="3" id="KW-0378">Hydrolase</keyword>
<dbReference type="InterPro" id="IPR036928">
    <property type="entry name" value="AS_sf"/>
</dbReference>
<protein>
    <submittedName>
        <fullName evidence="3">Amidase</fullName>
        <ecNumber evidence="3">3.5.1.4</ecNumber>
    </submittedName>
</protein>
<dbReference type="PANTHER" id="PTHR11895:SF7">
    <property type="entry name" value="GLUTAMYL-TRNA(GLN) AMIDOTRANSFERASE SUBUNIT A, MITOCHONDRIAL"/>
    <property type="match status" value="1"/>
</dbReference>
<dbReference type="PANTHER" id="PTHR11895">
    <property type="entry name" value="TRANSAMIDASE"/>
    <property type="match status" value="1"/>
</dbReference>
<evidence type="ECO:0000313" key="3">
    <source>
        <dbReference type="EMBL" id="MET8437046.1"/>
    </source>
</evidence>
<proteinExistence type="inferred from homology"/>
<dbReference type="InterPro" id="IPR023631">
    <property type="entry name" value="Amidase_dom"/>
</dbReference>
<dbReference type="EC" id="3.5.1.4" evidence="3"/>
<dbReference type="Proteomes" id="UP001550044">
    <property type="component" value="Unassembled WGS sequence"/>
</dbReference>
<dbReference type="Gene3D" id="3.90.1300.10">
    <property type="entry name" value="Amidase signature (AS) domain"/>
    <property type="match status" value="1"/>
</dbReference>
<name>A0ABV2UGS1_9ACTN</name>
<keyword evidence="4" id="KW-1185">Reference proteome</keyword>
<dbReference type="InterPro" id="IPR020556">
    <property type="entry name" value="Amidase_CS"/>
</dbReference>
<sequence>MTALHEESRKRAGEDGELYARTATELLDAYAKGEASPVEATESVLDRIEALDPKLNAYCLVDRDAALAQARASEARWRRGAPQGLLDGVPSSIKDLLYTKGWPTLRGSLSISPDREWDEDAPCVARMREENAVFVGKTTTPEFGWKGVTDNPLTGVTRNPWNTSATSGGSSGGSAAAVAAGMAPLSVGTDGGGSVRIPAAFCGIFGMKPTYGRIPLYPASPFGTLAHAGPMSRTVEDAALLMDVVTRADSRDWSQLARPEGSFRTAVAEALSQGSLTGLRIAYAPTLGGVEVDPQVAVRVERAAQLLTERGAVVEEAEPAFEDPIEAYHTLWFSGAAKVVENLGEEQFARLDDGLRDVCRQGAAKSALDYLTAVETRMALGVLMGRFHQTYDLLLTPAIPGTAFEAGVEVPEGSGMTRWTQWTPFSYPFNLTQQPAASVPCGVTDAGLPVGAQLVAARHGDALVLRASAVLHEALRGEGVVSFAPVG</sequence>
<evidence type="ECO:0000313" key="4">
    <source>
        <dbReference type="Proteomes" id="UP001550044"/>
    </source>
</evidence>
<dbReference type="SUPFAM" id="SSF75304">
    <property type="entry name" value="Amidase signature (AS) enzymes"/>
    <property type="match status" value="1"/>
</dbReference>
<evidence type="ECO:0000256" key="1">
    <source>
        <dbReference type="ARBA" id="ARBA00009199"/>
    </source>
</evidence>